<evidence type="ECO:0000256" key="3">
    <source>
        <dbReference type="ARBA" id="ARBA00022692"/>
    </source>
</evidence>
<dbReference type="Pfam" id="PF03009">
    <property type="entry name" value="GDPD"/>
    <property type="match status" value="1"/>
</dbReference>
<proteinExistence type="inferred from homology"/>
<dbReference type="CTD" id="20229777"/>
<keyword evidence="6" id="KW-0443">Lipid metabolism</keyword>
<evidence type="ECO:0000256" key="4">
    <source>
        <dbReference type="ARBA" id="ARBA00022801"/>
    </source>
</evidence>
<feature type="transmembrane region" description="Helical" evidence="13">
    <location>
        <begin position="200"/>
        <end position="217"/>
    </location>
</feature>
<evidence type="ECO:0000256" key="12">
    <source>
        <dbReference type="ARBA" id="ARBA00048947"/>
    </source>
</evidence>
<evidence type="ECO:0000256" key="10">
    <source>
        <dbReference type="ARBA" id="ARBA00047538"/>
    </source>
</evidence>
<accession>V4AV38</accession>
<keyword evidence="16" id="KW-1185">Reference proteome</keyword>
<dbReference type="Gene3D" id="3.20.20.190">
    <property type="entry name" value="Phosphatidylinositol (PI) phosphodiesterase"/>
    <property type="match status" value="1"/>
</dbReference>
<evidence type="ECO:0000259" key="14">
    <source>
        <dbReference type="PROSITE" id="PS51704"/>
    </source>
</evidence>
<dbReference type="CDD" id="cd08612">
    <property type="entry name" value="GDPD_GDE4"/>
    <property type="match status" value="1"/>
</dbReference>
<dbReference type="GO" id="GO:0005789">
    <property type="term" value="C:endoplasmic reticulum membrane"/>
    <property type="evidence" value="ECO:0007669"/>
    <property type="project" value="TreeGrafter"/>
</dbReference>
<dbReference type="GeneID" id="20229777"/>
<dbReference type="PROSITE" id="PS50007">
    <property type="entry name" value="PIPLC_X_DOMAIN"/>
    <property type="match status" value="1"/>
</dbReference>
<evidence type="ECO:0000256" key="9">
    <source>
        <dbReference type="ARBA" id="ARBA00047392"/>
    </source>
</evidence>
<evidence type="ECO:0000256" key="8">
    <source>
        <dbReference type="ARBA" id="ARBA00036083"/>
    </source>
</evidence>
<evidence type="ECO:0000313" key="16">
    <source>
        <dbReference type="Proteomes" id="UP000030746"/>
    </source>
</evidence>
<dbReference type="InterPro" id="IPR052271">
    <property type="entry name" value="GDPD-Related"/>
</dbReference>
<evidence type="ECO:0000256" key="6">
    <source>
        <dbReference type="ARBA" id="ARBA00023098"/>
    </source>
</evidence>
<organism evidence="15 16">
    <name type="scientific">Lottia gigantea</name>
    <name type="common">Giant owl limpet</name>
    <dbReference type="NCBI Taxonomy" id="225164"/>
    <lineage>
        <taxon>Eukaryota</taxon>
        <taxon>Metazoa</taxon>
        <taxon>Spiralia</taxon>
        <taxon>Lophotrochozoa</taxon>
        <taxon>Mollusca</taxon>
        <taxon>Gastropoda</taxon>
        <taxon>Patellogastropoda</taxon>
        <taxon>Lottioidea</taxon>
        <taxon>Lottiidae</taxon>
        <taxon>Lottia</taxon>
    </lineage>
</organism>
<dbReference type="InterPro" id="IPR030395">
    <property type="entry name" value="GP_PDE_dom"/>
</dbReference>
<dbReference type="Proteomes" id="UP000030746">
    <property type="component" value="Unassembled WGS sequence"/>
</dbReference>
<dbReference type="GO" id="GO:0004622">
    <property type="term" value="F:phosphatidylcholine lysophospholipase activity"/>
    <property type="evidence" value="ECO:0007669"/>
    <property type="project" value="TreeGrafter"/>
</dbReference>
<protein>
    <recommendedName>
        <fullName evidence="14">GP-PDE domain-containing protein</fullName>
    </recommendedName>
</protein>
<keyword evidence="5 13" id="KW-1133">Transmembrane helix</keyword>
<dbReference type="RefSeq" id="XP_009051550.1">
    <property type="nucleotide sequence ID" value="XM_009053302.1"/>
</dbReference>
<comment type="subcellular location">
    <subcellularLocation>
        <location evidence="1">Membrane</location>
    </subcellularLocation>
</comment>
<dbReference type="AlphaFoldDB" id="V4AV38"/>
<dbReference type="GO" id="GO:0008081">
    <property type="term" value="F:phosphoric diester hydrolase activity"/>
    <property type="evidence" value="ECO:0007669"/>
    <property type="project" value="InterPro"/>
</dbReference>
<comment type="catalytic activity">
    <reaction evidence="11">
        <text>1-O-(1Z-octadecenyl)-sn-glycero-3-phospho-N-hexadecanoyl-ethanolamine + H2O = 1-O-(1Z-octadecenyl)-sn-glycero-3-phosphate + N-hexadecanoylethanolamine + H(+)</text>
        <dbReference type="Rhea" id="RHEA:53184"/>
        <dbReference type="ChEBI" id="CHEBI:15377"/>
        <dbReference type="ChEBI" id="CHEBI:15378"/>
        <dbReference type="ChEBI" id="CHEBI:71464"/>
        <dbReference type="ChEBI" id="CHEBI:137009"/>
        <dbReference type="ChEBI" id="CHEBI:137017"/>
    </reaction>
    <physiologicalReaction direction="left-to-right" evidence="11">
        <dbReference type="Rhea" id="RHEA:53185"/>
    </physiologicalReaction>
</comment>
<dbReference type="OMA" id="VHVWTID"/>
<evidence type="ECO:0000256" key="13">
    <source>
        <dbReference type="SAM" id="Phobius"/>
    </source>
</evidence>
<evidence type="ECO:0000256" key="1">
    <source>
        <dbReference type="ARBA" id="ARBA00004370"/>
    </source>
</evidence>
<reference evidence="15 16" key="1">
    <citation type="journal article" date="2013" name="Nature">
        <title>Insights into bilaterian evolution from three spiralian genomes.</title>
        <authorList>
            <person name="Simakov O."/>
            <person name="Marletaz F."/>
            <person name="Cho S.J."/>
            <person name="Edsinger-Gonzales E."/>
            <person name="Havlak P."/>
            <person name="Hellsten U."/>
            <person name="Kuo D.H."/>
            <person name="Larsson T."/>
            <person name="Lv J."/>
            <person name="Arendt D."/>
            <person name="Savage R."/>
            <person name="Osoegawa K."/>
            <person name="de Jong P."/>
            <person name="Grimwood J."/>
            <person name="Chapman J.A."/>
            <person name="Shapiro H."/>
            <person name="Aerts A."/>
            <person name="Otillar R.P."/>
            <person name="Terry A.Y."/>
            <person name="Boore J.L."/>
            <person name="Grigoriev I.V."/>
            <person name="Lindberg D.R."/>
            <person name="Seaver E.C."/>
            <person name="Weisblat D.A."/>
            <person name="Putnam N.H."/>
            <person name="Rokhsar D.S."/>
        </authorList>
    </citation>
    <scope>NUCLEOTIDE SEQUENCE [LARGE SCALE GENOMIC DNA]</scope>
</reference>
<dbReference type="STRING" id="225164.V4AV38"/>
<comment type="similarity">
    <text evidence="2">Belongs to the glycerophosphoryl diester phosphodiesterase family.</text>
</comment>
<dbReference type="PROSITE" id="PS51704">
    <property type="entry name" value="GP_PDE"/>
    <property type="match status" value="1"/>
</dbReference>
<evidence type="ECO:0000256" key="5">
    <source>
        <dbReference type="ARBA" id="ARBA00022989"/>
    </source>
</evidence>
<evidence type="ECO:0000256" key="7">
    <source>
        <dbReference type="ARBA" id="ARBA00023136"/>
    </source>
</evidence>
<dbReference type="OrthoDB" id="1058301at2759"/>
<name>V4AV38_LOTGI</name>
<dbReference type="GO" id="GO:0046475">
    <property type="term" value="P:glycerophospholipid catabolic process"/>
    <property type="evidence" value="ECO:0007669"/>
    <property type="project" value="TreeGrafter"/>
</dbReference>
<dbReference type="SUPFAM" id="SSF51695">
    <property type="entry name" value="PLC-like phosphodiesterases"/>
    <property type="match status" value="1"/>
</dbReference>
<evidence type="ECO:0000313" key="15">
    <source>
        <dbReference type="EMBL" id="ESO97696.1"/>
    </source>
</evidence>
<keyword evidence="4" id="KW-0378">Hydrolase</keyword>
<evidence type="ECO:0000256" key="11">
    <source>
        <dbReference type="ARBA" id="ARBA00048580"/>
    </source>
</evidence>
<evidence type="ECO:0000256" key="2">
    <source>
        <dbReference type="ARBA" id="ARBA00007277"/>
    </source>
</evidence>
<keyword evidence="7 13" id="KW-0472">Membrane</keyword>
<comment type="catalytic activity">
    <reaction evidence="10">
        <text>N-hexadecanoyl-1-(9Z-octadecenoyl)-sn-glycero-3-phosphoethanolamine + H2O = N-hexadecanoylethanolamine + 1-(9Z-octadecenoyl)-sn-glycero-3-phosphate + H(+)</text>
        <dbReference type="Rhea" id="RHEA:53168"/>
        <dbReference type="ChEBI" id="CHEBI:15377"/>
        <dbReference type="ChEBI" id="CHEBI:15378"/>
        <dbReference type="ChEBI" id="CHEBI:71464"/>
        <dbReference type="ChEBI" id="CHEBI:74544"/>
        <dbReference type="ChEBI" id="CHEBI:85217"/>
    </reaction>
    <physiologicalReaction direction="left-to-right" evidence="10">
        <dbReference type="Rhea" id="RHEA:53169"/>
    </physiologicalReaction>
</comment>
<feature type="transmembrane region" description="Helical" evidence="13">
    <location>
        <begin position="6"/>
        <end position="24"/>
    </location>
</feature>
<dbReference type="EMBL" id="KB201304">
    <property type="protein sequence ID" value="ESO97696.1"/>
    <property type="molecule type" value="Genomic_DNA"/>
</dbReference>
<comment type="catalytic activity">
    <reaction evidence="12">
        <text>N,1-di-(9Z-octadecenoyl)-sn-glycero-3-phosphoethanolamine + H2O = N-(9Z-octadecenoyl) ethanolamine + 1-(9Z-octadecenoyl)-sn-glycero-3-phosphate + H(+)</text>
        <dbReference type="Rhea" id="RHEA:56460"/>
        <dbReference type="ChEBI" id="CHEBI:15377"/>
        <dbReference type="ChEBI" id="CHEBI:15378"/>
        <dbReference type="ChEBI" id="CHEBI:71466"/>
        <dbReference type="ChEBI" id="CHEBI:74544"/>
        <dbReference type="ChEBI" id="CHEBI:85222"/>
    </reaction>
    <physiologicalReaction direction="left-to-right" evidence="12">
        <dbReference type="Rhea" id="RHEA:56461"/>
    </physiologicalReaction>
</comment>
<dbReference type="KEGG" id="lgi:LOTGIDRAFT_103735"/>
<gene>
    <name evidence="15" type="ORF">LOTGIDRAFT_103735</name>
</gene>
<comment type="catalytic activity">
    <reaction evidence="8">
        <text>1-O-hexadecyl-sn-glycero-3-phosphocholine + H2O = 1-O-hexadecyl-sn-glycero-3-phosphate + choline + H(+)</text>
        <dbReference type="Rhea" id="RHEA:41143"/>
        <dbReference type="ChEBI" id="CHEBI:15354"/>
        <dbReference type="ChEBI" id="CHEBI:15377"/>
        <dbReference type="ChEBI" id="CHEBI:15378"/>
        <dbReference type="ChEBI" id="CHEBI:64496"/>
        <dbReference type="ChEBI" id="CHEBI:77580"/>
    </reaction>
    <physiologicalReaction direction="left-to-right" evidence="8">
        <dbReference type="Rhea" id="RHEA:41144"/>
    </physiologicalReaction>
</comment>
<feature type="domain" description="GP-PDE" evidence="14">
    <location>
        <begin position="34"/>
        <end position="305"/>
    </location>
</feature>
<dbReference type="PANTHER" id="PTHR42758:SF2">
    <property type="entry name" value="PHOSPHATIDYLGLYCEROL PHOSPHOLIPASE C"/>
    <property type="match status" value="1"/>
</dbReference>
<comment type="catalytic activity">
    <reaction evidence="9">
        <text>N-(5Z,8Z,11Z,14Z-eicosatetraenoyl)-1-(9Z-octadecenoyl)-sn-glycero-3-phosphoethanolamine + H2O = N-(5Z,8Z,11Z,14Z-eicosatetraenoyl)-ethanolamine + 1-(9Z-octadecenoyl)-sn-glycero-3-phosphate + H(+)</text>
        <dbReference type="Rhea" id="RHEA:45544"/>
        <dbReference type="ChEBI" id="CHEBI:2700"/>
        <dbReference type="ChEBI" id="CHEBI:15377"/>
        <dbReference type="ChEBI" id="CHEBI:15378"/>
        <dbReference type="ChEBI" id="CHEBI:74544"/>
        <dbReference type="ChEBI" id="CHEBI:85223"/>
    </reaction>
    <physiologicalReaction direction="left-to-right" evidence="9">
        <dbReference type="Rhea" id="RHEA:45545"/>
    </physiologicalReaction>
</comment>
<dbReference type="InterPro" id="IPR017946">
    <property type="entry name" value="PLC-like_Pdiesterase_TIM-brl"/>
</dbReference>
<sequence>MVFVAVLGGYIITSLLLFRFPRLVHKKKNLKFRAHHISHRGGAGENLENTMTAFRHAVKLGTDMLELDCHITRDGQVVVAHDNDLERVCGKTVKITETDYADLPMMKDTMCLDFERDFTLHAGDDRIIPLLEDVFEEFPDLPINVDIKIDNNELIAKVSDLVKKYKRQDITVWGNRSSTICTKVYKENPEIPLLFSMKKVITLLILFYTGLLPFIPFKESCLEIIMPCILLDTKKFQLNLNKKQGYLVKFLNMILMRPLLFKHLERRGIHTFVWVLNSEEEFDIAFKTQVMGVMTDFPTKLKDFLQEHPQYVKQS</sequence>
<keyword evidence="3 13" id="KW-0812">Transmembrane</keyword>
<dbReference type="HOGENOM" id="CLU_030006_5_0_1"/>
<dbReference type="PANTHER" id="PTHR42758">
    <property type="entry name" value="PHOSPHATIDYLGLYCEROL PHOSPHOLIPASE C"/>
    <property type="match status" value="1"/>
</dbReference>